<proteinExistence type="predicted"/>
<protein>
    <submittedName>
        <fullName evidence="2">Uncharacterized protein</fullName>
    </submittedName>
</protein>
<name>A0AAE4FL12_CLOSG</name>
<evidence type="ECO:0000256" key="1">
    <source>
        <dbReference type="SAM" id="Phobius"/>
    </source>
</evidence>
<dbReference type="AlphaFoldDB" id="A0AAE4FL12"/>
<accession>A0AAE4FL12</accession>
<feature type="transmembrane region" description="Helical" evidence="1">
    <location>
        <begin position="29"/>
        <end position="52"/>
    </location>
</feature>
<dbReference type="Proteomes" id="UP001182303">
    <property type="component" value="Unassembled WGS sequence"/>
</dbReference>
<sequence>MLISLLATITHYASTVIQMSQIYGKNAEYASIINVTTTIIWIVTMPIMVWLYQI</sequence>
<keyword evidence="1" id="KW-1133">Transmembrane helix</keyword>
<reference evidence="2" key="1">
    <citation type="submission" date="2023-04" db="EMBL/GenBank/DDBJ databases">
        <title>Assessment of the microbiological origin of a defect in Grana Padano cheese.</title>
        <authorList>
            <person name="Zago M."/>
            <person name="Rossetti L."/>
            <person name="Bonvini B."/>
            <person name="Carminati D."/>
            <person name="Giraffa G."/>
        </authorList>
    </citation>
    <scope>NUCLEOTIDE SEQUENCE</scope>
    <source>
        <strain evidence="2">4990</strain>
    </source>
</reference>
<keyword evidence="1" id="KW-0472">Membrane</keyword>
<evidence type="ECO:0000313" key="2">
    <source>
        <dbReference type="EMBL" id="MDS1003260.1"/>
    </source>
</evidence>
<keyword evidence="1" id="KW-0812">Transmembrane</keyword>
<comment type="caution">
    <text evidence="2">The sequence shown here is derived from an EMBL/GenBank/DDBJ whole genome shotgun (WGS) entry which is preliminary data.</text>
</comment>
<gene>
    <name evidence="2" type="ORF">P9J83_07075</name>
</gene>
<organism evidence="2 3">
    <name type="scientific">Clostridium sporogenes</name>
    <dbReference type="NCBI Taxonomy" id="1509"/>
    <lineage>
        <taxon>Bacteria</taxon>
        <taxon>Bacillati</taxon>
        <taxon>Bacillota</taxon>
        <taxon>Clostridia</taxon>
        <taxon>Eubacteriales</taxon>
        <taxon>Clostridiaceae</taxon>
        <taxon>Clostridium</taxon>
    </lineage>
</organism>
<dbReference type="EMBL" id="JARUIS010000008">
    <property type="protein sequence ID" value="MDS1003260.1"/>
    <property type="molecule type" value="Genomic_DNA"/>
</dbReference>
<evidence type="ECO:0000313" key="3">
    <source>
        <dbReference type="Proteomes" id="UP001182303"/>
    </source>
</evidence>
<dbReference type="RefSeq" id="WP_310943308.1">
    <property type="nucleotide sequence ID" value="NZ_JARUIS010000008.1"/>
</dbReference>